<sequence length="115" mass="13333">MALATKSTKFLAGLKPALAAMVETYEEREQKRSAGESSRTTEKQRQKQYKGEREGGREERRRGRARQIEERKICFQLEMDPGRKKGKKAAREERGTEEEKAEGWERGNISRIAFQ</sequence>
<dbReference type="GeneID" id="9224362"/>
<accession>C5FTC0</accession>
<reference evidence="3" key="1">
    <citation type="journal article" date="2012" name="MBio">
        <title>Comparative genome analysis of Trichophyton rubrum and related dermatophytes reveals candidate genes involved in infection.</title>
        <authorList>
            <person name="Martinez D.A."/>
            <person name="Oliver B.G."/>
            <person name="Graeser Y."/>
            <person name="Goldberg J.M."/>
            <person name="Li W."/>
            <person name="Martinez-Rossi N.M."/>
            <person name="Monod M."/>
            <person name="Shelest E."/>
            <person name="Barton R.C."/>
            <person name="Birch E."/>
            <person name="Brakhage A.A."/>
            <person name="Chen Z."/>
            <person name="Gurr S.J."/>
            <person name="Heiman D."/>
            <person name="Heitman J."/>
            <person name="Kosti I."/>
            <person name="Rossi A."/>
            <person name="Saif S."/>
            <person name="Samalova M."/>
            <person name="Saunders C.W."/>
            <person name="Shea T."/>
            <person name="Summerbell R.C."/>
            <person name="Xu J."/>
            <person name="Young S."/>
            <person name="Zeng Q."/>
            <person name="Birren B.W."/>
            <person name="Cuomo C.A."/>
            <person name="White T.C."/>
        </authorList>
    </citation>
    <scope>NUCLEOTIDE SEQUENCE [LARGE SCALE GENOMIC DNA]</scope>
    <source>
        <strain evidence="3">ATCC MYA-4605 / CBS 113480</strain>
    </source>
</reference>
<dbReference type="Proteomes" id="UP000002035">
    <property type="component" value="Unassembled WGS sequence"/>
</dbReference>
<dbReference type="RefSeq" id="XP_002846073.1">
    <property type="nucleotide sequence ID" value="XM_002846027.1"/>
</dbReference>
<protein>
    <submittedName>
        <fullName evidence="2">Uncharacterized protein</fullName>
    </submittedName>
</protein>
<feature type="region of interest" description="Disordered" evidence="1">
    <location>
        <begin position="25"/>
        <end position="115"/>
    </location>
</feature>
<dbReference type="VEuPathDB" id="FungiDB:MCYG_05942"/>
<proteinExistence type="predicted"/>
<dbReference type="EMBL" id="DS995705">
    <property type="protein sequence ID" value="EEQ33123.1"/>
    <property type="molecule type" value="Genomic_DNA"/>
</dbReference>
<dbReference type="AlphaFoldDB" id="C5FTC0"/>
<feature type="compositionally biased region" description="Basic and acidic residues" evidence="1">
    <location>
        <begin position="89"/>
        <end position="105"/>
    </location>
</feature>
<feature type="compositionally biased region" description="Basic and acidic residues" evidence="1">
    <location>
        <begin position="25"/>
        <end position="73"/>
    </location>
</feature>
<name>C5FTC0_ARTOC</name>
<evidence type="ECO:0000256" key="1">
    <source>
        <dbReference type="SAM" id="MobiDB-lite"/>
    </source>
</evidence>
<organism evidence="2 3">
    <name type="scientific">Arthroderma otae (strain ATCC MYA-4605 / CBS 113480)</name>
    <name type="common">Microsporum canis</name>
    <dbReference type="NCBI Taxonomy" id="554155"/>
    <lineage>
        <taxon>Eukaryota</taxon>
        <taxon>Fungi</taxon>
        <taxon>Dikarya</taxon>
        <taxon>Ascomycota</taxon>
        <taxon>Pezizomycotina</taxon>
        <taxon>Eurotiomycetes</taxon>
        <taxon>Eurotiomycetidae</taxon>
        <taxon>Onygenales</taxon>
        <taxon>Arthrodermataceae</taxon>
        <taxon>Microsporum</taxon>
    </lineage>
</organism>
<evidence type="ECO:0000313" key="3">
    <source>
        <dbReference type="Proteomes" id="UP000002035"/>
    </source>
</evidence>
<gene>
    <name evidence="2" type="ORF">MCYG_05942</name>
</gene>
<keyword evidence="3" id="KW-1185">Reference proteome</keyword>
<evidence type="ECO:0000313" key="2">
    <source>
        <dbReference type="EMBL" id="EEQ33123.1"/>
    </source>
</evidence>
<dbReference type="HOGENOM" id="CLU_2108484_0_0_1"/>